<keyword evidence="2" id="KW-1185">Reference proteome</keyword>
<sequence>MGMASFVETGMASTEDELQLTLMLAVMASEGLNDFITKMSPEDAAKAHGFESHVAGRLQPALDRLGMIERQFDSMGGNPINEVLYLSPKGVELLGKYREVAGQSGSVRSQRFMAAATAVLRWRDADQGMAAVRDITQTPFGYFCGHPFQDRELEEVFVFLQDKGLLKAFGASGEPSLGLQLTPAGTQCVLRYGADVDDYERSSRSSGVNNTYNMGNVKNFVAGNNHGTMNAWTQVQDPNDAAALLAAAIRIASLNGEITGDTAQRLAHECHDELLEAAQETPSPDVRRSIAEKVKDLSLLLAGKSVESATTVLAGEGLKSLLEGLIG</sequence>
<comment type="caution">
    <text evidence="1">The sequence shown here is derived from an EMBL/GenBank/DDBJ whole genome shotgun (WGS) entry which is preliminary data.</text>
</comment>
<accession>A0A3N0BSN9</accession>
<dbReference type="AlphaFoldDB" id="A0A3N0BSN9"/>
<evidence type="ECO:0000313" key="1">
    <source>
        <dbReference type="EMBL" id="RNL51848.1"/>
    </source>
</evidence>
<proteinExistence type="predicted"/>
<gene>
    <name evidence="1" type="ORF">D7003_14930</name>
</gene>
<dbReference type="Proteomes" id="UP000273807">
    <property type="component" value="Unassembled WGS sequence"/>
</dbReference>
<evidence type="ECO:0000313" key="2">
    <source>
        <dbReference type="Proteomes" id="UP000273807"/>
    </source>
</evidence>
<reference evidence="1 2" key="1">
    <citation type="submission" date="2018-10" db="EMBL/GenBank/DDBJ databases">
        <title>Genome sequencing of Arthrobacter oryzae TNB02.</title>
        <authorList>
            <person name="Cho Y.-J."/>
            <person name="Cho A."/>
            <person name="Kim O.-S."/>
        </authorList>
    </citation>
    <scope>NUCLEOTIDE SEQUENCE [LARGE SCALE GENOMIC DNA]</scope>
    <source>
        <strain evidence="1 2">TNB02</strain>
    </source>
</reference>
<name>A0A3N0BSN9_9MICC</name>
<organism evidence="1 2">
    <name type="scientific">Arthrobacter oryzae</name>
    <dbReference type="NCBI Taxonomy" id="409290"/>
    <lineage>
        <taxon>Bacteria</taxon>
        <taxon>Bacillati</taxon>
        <taxon>Actinomycetota</taxon>
        <taxon>Actinomycetes</taxon>
        <taxon>Micrococcales</taxon>
        <taxon>Micrococcaceae</taxon>
        <taxon>Arthrobacter</taxon>
    </lineage>
</organism>
<dbReference type="EMBL" id="RBED01000118">
    <property type="protein sequence ID" value="RNL51848.1"/>
    <property type="molecule type" value="Genomic_DNA"/>
</dbReference>
<protein>
    <submittedName>
        <fullName evidence="1">Uncharacterized protein</fullName>
    </submittedName>
</protein>